<protein>
    <submittedName>
        <fullName evidence="1">Uncharacterized protein</fullName>
    </submittedName>
</protein>
<dbReference type="EMBL" id="CWQY01000005">
    <property type="protein sequence ID" value="CSC31181.1"/>
    <property type="molecule type" value="Genomic_DNA"/>
</dbReference>
<sequence>MAHGGQEGRFGTAGLLRLLARFGVVQHLLIELMVHLAQLTCTLFNQLFQMFFVLLQLAFG</sequence>
<reference evidence="1 2" key="1">
    <citation type="submission" date="2015-07" db="EMBL/GenBank/DDBJ databases">
        <authorList>
            <consortium name="Pathogen Informatics"/>
        </authorList>
    </citation>
    <scope>NUCLEOTIDE SEQUENCE [LARGE SCALE GENOMIC DNA]</scope>
    <source>
        <strain evidence="1 2">A316</strain>
    </source>
</reference>
<organism evidence="1 2">
    <name type="scientific">Vibrio cholerae</name>
    <dbReference type="NCBI Taxonomy" id="666"/>
    <lineage>
        <taxon>Bacteria</taxon>
        <taxon>Pseudomonadati</taxon>
        <taxon>Pseudomonadota</taxon>
        <taxon>Gammaproteobacteria</taxon>
        <taxon>Vibrionales</taxon>
        <taxon>Vibrionaceae</taxon>
        <taxon>Vibrio</taxon>
    </lineage>
</organism>
<accession>A0A656B0W2</accession>
<gene>
    <name evidence="1" type="ORF">ERS013200_01115</name>
</gene>
<evidence type="ECO:0000313" key="2">
    <source>
        <dbReference type="Proteomes" id="UP000041770"/>
    </source>
</evidence>
<dbReference type="Proteomes" id="UP000041770">
    <property type="component" value="Unassembled WGS sequence"/>
</dbReference>
<evidence type="ECO:0000313" key="1">
    <source>
        <dbReference type="EMBL" id="CSC31181.1"/>
    </source>
</evidence>
<name>A0A656B0W2_VIBCL</name>
<proteinExistence type="predicted"/>
<dbReference type="AlphaFoldDB" id="A0A656B0W2"/>